<accession>A0A1H6FDP9</accession>
<gene>
    <name evidence="2" type="ORF">MBHS_04082</name>
</gene>
<reference evidence="2 3" key="1">
    <citation type="submission" date="2016-10" db="EMBL/GenBank/DDBJ databases">
        <authorList>
            <person name="de Groot N.N."/>
        </authorList>
    </citation>
    <scope>NUCLEOTIDE SEQUENCE [LARGE SCALE GENOMIC DNA]</scope>
    <source>
        <strain evidence="2">MBHS1</strain>
    </source>
</reference>
<proteinExistence type="predicted"/>
<evidence type="ECO:0000313" key="3">
    <source>
        <dbReference type="Proteomes" id="UP000236724"/>
    </source>
</evidence>
<keyword evidence="3" id="KW-1185">Reference proteome</keyword>
<feature type="region of interest" description="Disordered" evidence="1">
    <location>
        <begin position="1"/>
        <end position="24"/>
    </location>
</feature>
<evidence type="ECO:0000256" key="1">
    <source>
        <dbReference type="SAM" id="MobiDB-lite"/>
    </source>
</evidence>
<dbReference type="EMBL" id="FMSV02000546">
    <property type="protein sequence ID" value="SEH08192.1"/>
    <property type="molecule type" value="Genomic_DNA"/>
</dbReference>
<dbReference type="Proteomes" id="UP000236724">
    <property type="component" value="Unassembled WGS sequence"/>
</dbReference>
<organism evidence="2 3">
    <name type="scientific">Candidatus Venteria ishoeyi</name>
    <dbReference type="NCBI Taxonomy" id="1899563"/>
    <lineage>
        <taxon>Bacteria</taxon>
        <taxon>Pseudomonadati</taxon>
        <taxon>Pseudomonadota</taxon>
        <taxon>Gammaproteobacteria</taxon>
        <taxon>Thiotrichales</taxon>
        <taxon>Thiotrichaceae</taxon>
        <taxon>Venteria</taxon>
    </lineage>
</organism>
<sequence>MIAAPELFGNQRPQMDDNGDGAYSSGDGVRAAQVLLGKEGNRAADAPEIIQVHERLNLSTPEGILWVKTSPSADKVRKVRLSLIPPDFVADNYAGDSTDFGRIVLEMGYNPVQDRFEAVYSAFHQAGAWSLLYEAQGLDGTWSEAVAGEVQATGITSPVTVRAILNQSVYSAGEQLRFDLSLNATDETAYDVYAAILFPGGYFVSIRYPYEFSLPDTIIPYQQAISANPPKTLSILDLQLPPGLRPGNYQVCGIVSHADSNPWDVAGWLSVNCQGFGMN</sequence>
<protein>
    <submittedName>
        <fullName evidence="2">Uncharacterized protein</fullName>
    </submittedName>
</protein>
<name>A0A1H6FDP9_9GAMM</name>
<evidence type="ECO:0000313" key="2">
    <source>
        <dbReference type="EMBL" id="SEH08192.1"/>
    </source>
</evidence>
<dbReference type="AlphaFoldDB" id="A0A1H6FDP9"/>